<dbReference type="InterPro" id="IPR004358">
    <property type="entry name" value="Sig_transdc_His_kin-like_C"/>
</dbReference>
<dbReference type="Pfam" id="PF00512">
    <property type="entry name" value="HisKA"/>
    <property type="match status" value="1"/>
</dbReference>
<feature type="chain" id="PRO_5046391505" description="histidine kinase" evidence="5">
    <location>
        <begin position="20"/>
        <end position="633"/>
    </location>
</feature>
<evidence type="ECO:0000313" key="7">
    <source>
        <dbReference type="EMBL" id="MDP4529302.1"/>
    </source>
</evidence>
<evidence type="ECO:0000256" key="3">
    <source>
        <dbReference type="ARBA" id="ARBA00022553"/>
    </source>
</evidence>
<dbReference type="InterPro" id="IPR011622">
    <property type="entry name" value="7TMR_DISM_rcpt_extracell_dom2"/>
</dbReference>
<dbReference type="CDD" id="cd00082">
    <property type="entry name" value="HisKA"/>
    <property type="match status" value="1"/>
</dbReference>
<keyword evidence="7" id="KW-0808">Transferase</keyword>
<keyword evidence="7" id="KW-0418">Kinase</keyword>
<feature type="transmembrane region" description="Helical" evidence="4">
    <location>
        <begin position="189"/>
        <end position="209"/>
    </location>
</feature>
<reference evidence="7 8" key="1">
    <citation type="submission" date="2023-08" db="EMBL/GenBank/DDBJ databases">
        <authorList>
            <person name="Joshi A."/>
            <person name="Thite S."/>
        </authorList>
    </citation>
    <scope>NUCLEOTIDE SEQUENCE [LARGE SCALE GENOMIC DNA]</scope>
    <source>
        <strain evidence="7 8">1E1</strain>
    </source>
</reference>
<evidence type="ECO:0000256" key="2">
    <source>
        <dbReference type="ARBA" id="ARBA00012438"/>
    </source>
</evidence>
<comment type="caution">
    <text evidence="7">The sequence shown here is derived from an EMBL/GenBank/DDBJ whole genome shotgun (WGS) entry which is preliminary data.</text>
</comment>
<sequence length="633" mass="70423">MTSIRILLCLMMVVSGATAAMDSIQRYTAVSSNYSGTSITALPAGRWALGPAAQWTPQQLLTNPSLLPGELQGQRLSFGYSSDVLWIWFALEQQPEELLFLQLGSSFLDRVDLFFLDDKGQLNQQQSGDHIPFFDRPVLSRGLVLRLHEVETPQRVAYLLRVETGSAMTLRPVLQSPGDLLLHEKNSTLLYGVLFGFSVLAALLALISWGWTRQGAFLTAALYSLVFAWLHFTINGFDQQYLYPSMPIWTDRLIGVSGFLSAALLQFLVLQFAKVRQWLPRANQLLVGWAVLYLAGALASLAGAYPLLAPVLMLSGLLQILVLLGLMLYGLKRQWPVNLLLFLMLAPGCLAILLQVLRNLGLLPFTFWTSHLWALSAMVQLALLLVILLLTLSKAQQRLQQQLDENTAVQRLYQLMAHELRTPLAVVSSALSNLQWQTHQLPEAQPRIDRARMAVARLNNLVDNALAEDRLHLLQQGIQPEAVEPAEWLEELSNLCLLTDKHQLDIQQPDQLDSLIFDRQWLTLAVLNLLDNAVKYSPTGGRIVLSLSLADQYWQLAVSDQGSGVPEADRPHLFERGFRAKQHRGYSGLGLGLHLVDEVVRAHGGRIGYQPQAVGSCFVLELPLQPLTASSTS</sequence>
<feature type="transmembrane region" description="Helical" evidence="4">
    <location>
        <begin position="254"/>
        <end position="273"/>
    </location>
</feature>
<dbReference type="CDD" id="cd00075">
    <property type="entry name" value="HATPase"/>
    <property type="match status" value="1"/>
</dbReference>
<feature type="domain" description="Histidine kinase" evidence="6">
    <location>
        <begin position="415"/>
        <end position="626"/>
    </location>
</feature>
<keyword evidence="5" id="KW-0732">Signal</keyword>
<dbReference type="Pfam" id="PF07695">
    <property type="entry name" value="7TMR-DISM_7TM"/>
    <property type="match status" value="1"/>
</dbReference>
<dbReference type="Gene3D" id="2.60.40.2380">
    <property type="match status" value="1"/>
</dbReference>
<dbReference type="GO" id="GO:0016301">
    <property type="term" value="F:kinase activity"/>
    <property type="evidence" value="ECO:0007669"/>
    <property type="project" value="UniProtKB-KW"/>
</dbReference>
<gene>
    <name evidence="7" type="ORF">Q3O59_09685</name>
</gene>
<evidence type="ECO:0000256" key="1">
    <source>
        <dbReference type="ARBA" id="ARBA00000085"/>
    </source>
</evidence>
<name>A0ABT9GQQ6_9GAMM</name>
<dbReference type="InterPro" id="IPR005467">
    <property type="entry name" value="His_kinase_dom"/>
</dbReference>
<dbReference type="InterPro" id="IPR036890">
    <property type="entry name" value="HATPase_C_sf"/>
</dbReference>
<dbReference type="PANTHER" id="PTHR43547">
    <property type="entry name" value="TWO-COMPONENT HISTIDINE KINASE"/>
    <property type="match status" value="1"/>
</dbReference>
<dbReference type="InterPro" id="IPR011623">
    <property type="entry name" value="7TMR_DISM_rcpt_extracell_dom1"/>
</dbReference>
<dbReference type="PANTHER" id="PTHR43547:SF2">
    <property type="entry name" value="HYBRID SIGNAL TRANSDUCTION HISTIDINE KINASE C"/>
    <property type="match status" value="1"/>
</dbReference>
<feature type="transmembrane region" description="Helical" evidence="4">
    <location>
        <begin position="311"/>
        <end position="331"/>
    </location>
</feature>
<dbReference type="PRINTS" id="PR00344">
    <property type="entry name" value="BCTRLSENSOR"/>
</dbReference>
<dbReference type="Gene3D" id="3.30.565.10">
    <property type="entry name" value="Histidine kinase-like ATPase, C-terminal domain"/>
    <property type="match status" value="1"/>
</dbReference>
<dbReference type="Pfam" id="PF02518">
    <property type="entry name" value="HATPase_c"/>
    <property type="match status" value="1"/>
</dbReference>
<evidence type="ECO:0000313" key="8">
    <source>
        <dbReference type="Proteomes" id="UP001236258"/>
    </source>
</evidence>
<feature type="signal peptide" evidence="5">
    <location>
        <begin position="1"/>
        <end position="19"/>
    </location>
</feature>
<keyword evidence="8" id="KW-1185">Reference proteome</keyword>
<keyword evidence="4" id="KW-1133">Transmembrane helix</keyword>
<evidence type="ECO:0000256" key="5">
    <source>
        <dbReference type="SAM" id="SignalP"/>
    </source>
</evidence>
<feature type="transmembrane region" description="Helical" evidence="4">
    <location>
        <begin position="216"/>
        <end position="234"/>
    </location>
</feature>
<dbReference type="EC" id="2.7.13.3" evidence="2"/>
<dbReference type="Proteomes" id="UP001236258">
    <property type="component" value="Unassembled WGS sequence"/>
</dbReference>
<proteinExistence type="predicted"/>
<dbReference type="EMBL" id="JAUZVY010000003">
    <property type="protein sequence ID" value="MDP4529302.1"/>
    <property type="molecule type" value="Genomic_DNA"/>
</dbReference>
<dbReference type="PROSITE" id="PS50109">
    <property type="entry name" value="HIS_KIN"/>
    <property type="match status" value="1"/>
</dbReference>
<evidence type="ECO:0000259" key="6">
    <source>
        <dbReference type="PROSITE" id="PS50109"/>
    </source>
</evidence>
<dbReference type="InterPro" id="IPR003661">
    <property type="entry name" value="HisK_dim/P_dom"/>
</dbReference>
<dbReference type="SUPFAM" id="SSF47384">
    <property type="entry name" value="Homodimeric domain of signal transducing histidine kinase"/>
    <property type="match status" value="1"/>
</dbReference>
<organism evidence="7 8">
    <name type="scientific">Alkalimonas delamerensis</name>
    <dbReference type="NCBI Taxonomy" id="265981"/>
    <lineage>
        <taxon>Bacteria</taxon>
        <taxon>Pseudomonadati</taxon>
        <taxon>Pseudomonadota</taxon>
        <taxon>Gammaproteobacteria</taxon>
        <taxon>Alkalimonas</taxon>
    </lineage>
</organism>
<keyword evidence="4" id="KW-0812">Transmembrane</keyword>
<dbReference type="RefSeq" id="WP_305945391.1">
    <property type="nucleotide sequence ID" value="NZ_JAUZVY010000003.1"/>
</dbReference>
<dbReference type="Gene3D" id="1.10.287.130">
    <property type="match status" value="1"/>
</dbReference>
<dbReference type="SMART" id="SM00387">
    <property type="entry name" value="HATPase_c"/>
    <property type="match status" value="1"/>
</dbReference>
<feature type="transmembrane region" description="Helical" evidence="4">
    <location>
        <begin position="338"/>
        <end position="357"/>
    </location>
</feature>
<feature type="transmembrane region" description="Helical" evidence="4">
    <location>
        <begin position="285"/>
        <end position="305"/>
    </location>
</feature>
<dbReference type="InterPro" id="IPR036097">
    <property type="entry name" value="HisK_dim/P_sf"/>
</dbReference>
<protein>
    <recommendedName>
        <fullName evidence="2">histidine kinase</fullName>
        <ecNumber evidence="2">2.7.13.3</ecNumber>
    </recommendedName>
</protein>
<dbReference type="SUPFAM" id="SSF55874">
    <property type="entry name" value="ATPase domain of HSP90 chaperone/DNA topoisomerase II/histidine kinase"/>
    <property type="match status" value="1"/>
</dbReference>
<accession>A0ABT9GQQ6</accession>
<keyword evidence="3" id="KW-0597">Phosphoprotein</keyword>
<dbReference type="Pfam" id="PF07696">
    <property type="entry name" value="7TMR-DISMED2"/>
    <property type="match status" value="1"/>
</dbReference>
<evidence type="ECO:0000256" key="4">
    <source>
        <dbReference type="SAM" id="Phobius"/>
    </source>
</evidence>
<dbReference type="InterPro" id="IPR003594">
    <property type="entry name" value="HATPase_dom"/>
</dbReference>
<feature type="transmembrane region" description="Helical" evidence="4">
    <location>
        <begin position="372"/>
        <end position="392"/>
    </location>
</feature>
<comment type="catalytic activity">
    <reaction evidence="1">
        <text>ATP + protein L-histidine = ADP + protein N-phospho-L-histidine.</text>
        <dbReference type="EC" id="2.7.13.3"/>
    </reaction>
</comment>
<keyword evidence="4" id="KW-0472">Membrane</keyword>